<dbReference type="PROSITE" id="PS00022">
    <property type="entry name" value="EGF_1"/>
    <property type="match status" value="1"/>
</dbReference>
<evidence type="ECO:0000259" key="11">
    <source>
        <dbReference type="PROSITE" id="PS51041"/>
    </source>
</evidence>
<evidence type="ECO:0000256" key="4">
    <source>
        <dbReference type="ARBA" id="ARBA00022837"/>
    </source>
</evidence>
<organism evidence="12 13">
    <name type="scientific">Python bivittatus</name>
    <name type="common">Burmese python</name>
    <name type="synonym">Python molurus bivittatus</name>
    <dbReference type="NCBI Taxonomy" id="176946"/>
    <lineage>
        <taxon>Eukaryota</taxon>
        <taxon>Metazoa</taxon>
        <taxon>Chordata</taxon>
        <taxon>Craniata</taxon>
        <taxon>Vertebrata</taxon>
        <taxon>Euteleostomi</taxon>
        <taxon>Lepidosauria</taxon>
        <taxon>Squamata</taxon>
        <taxon>Bifurcata</taxon>
        <taxon>Unidentata</taxon>
        <taxon>Episquamata</taxon>
        <taxon>Toxicofera</taxon>
        <taxon>Serpentes</taxon>
        <taxon>Henophidia</taxon>
        <taxon>Pythonidae</taxon>
        <taxon>Python</taxon>
    </lineage>
</organism>
<evidence type="ECO:0000313" key="13">
    <source>
        <dbReference type="RefSeq" id="XP_007431962.1"/>
    </source>
</evidence>
<accession>A0A9F2W8K4</accession>
<dbReference type="SMART" id="SM00179">
    <property type="entry name" value="EGF_CA"/>
    <property type="match status" value="1"/>
</dbReference>
<keyword evidence="3" id="KW-0677">Repeat</keyword>
<name>A0A9F2W8K4_PYTBI</name>
<dbReference type="InterPro" id="IPR000152">
    <property type="entry name" value="EGF-type_Asp/Asn_hydroxyl_site"/>
</dbReference>
<keyword evidence="4" id="KW-0106">Calcium</keyword>
<keyword evidence="12" id="KW-1185">Reference proteome</keyword>
<dbReference type="PROSITE" id="PS51041">
    <property type="entry name" value="EMI"/>
    <property type="match status" value="1"/>
</dbReference>
<feature type="chain" id="PRO_5039896100" evidence="9">
    <location>
        <begin position="23"/>
        <end position="274"/>
    </location>
</feature>
<dbReference type="InterPro" id="IPR001881">
    <property type="entry name" value="EGF-like_Ca-bd_dom"/>
</dbReference>
<keyword evidence="1 7" id="KW-0245">EGF-like domain</keyword>
<dbReference type="InterPro" id="IPR050969">
    <property type="entry name" value="Dev_Signal_Modulators"/>
</dbReference>
<dbReference type="GeneID" id="103052213"/>
<proteinExistence type="predicted"/>
<dbReference type="RefSeq" id="XP_007431962.1">
    <property type="nucleotide sequence ID" value="XM_007431900.3"/>
</dbReference>
<keyword evidence="6 7" id="KW-1015">Disulfide bond</keyword>
<keyword evidence="5 8" id="KW-0175">Coiled coil</keyword>
<sequence length="274" mass="29739">MTGEGWLWTGLAVVLAATSTESVSSRGCGGCSVVVRSHTVSHLTSRVQPVYQPYLTLCPGNRLCSTYRTTYKVSHRQEYRKISRPEYVCRPAWKGGSAFPGLGCPTAVCRPPCQPSGRCLLPNECTCPSGWTGRCCQTDVDECASGRHGCSQLCVNLAGSYRCACHPGYELRTDGRACRALEAPPSPAPPGGSDNLAVQDEVRDLRSRLAALEEKFQLALAPFLKLPGTGEDAGAEPVHLFVHVMQQLDRIDSLSEQISFLEEQLETCSCKNQL</sequence>
<evidence type="ECO:0000256" key="1">
    <source>
        <dbReference type="ARBA" id="ARBA00022536"/>
    </source>
</evidence>
<feature type="signal peptide" evidence="9">
    <location>
        <begin position="1"/>
        <end position="22"/>
    </location>
</feature>
<evidence type="ECO:0000256" key="9">
    <source>
        <dbReference type="SAM" id="SignalP"/>
    </source>
</evidence>
<dbReference type="OMA" id="SIAICRP"/>
<evidence type="ECO:0000259" key="10">
    <source>
        <dbReference type="PROSITE" id="PS50026"/>
    </source>
</evidence>
<dbReference type="InterPro" id="IPR018097">
    <property type="entry name" value="EGF_Ca-bd_CS"/>
</dbReference>
<feature type="domain" description="EGF-like" evidence="10">
    <location>
        <begin position="105"/>
        <end position="137"/>
    </location>
</feature>
<evidence type="ECO:0000313" key="12">
    <source>
        <dbReference type="Proteomes" id="UP000695026"/>
    </source>
</evidence>
<dbReference type="PROSITE" id="PS00010">
    <property type="entry name" value="ASX_HYDROXYL"/>
    <property type="match status" value="1"/>
</dbReference>
<evidence type="ECO:0000256" key="5">
    <source>
        <dbReference type="ARBA" id="ARBA00023054"/>
    </source>
</evidence>
<evidence type="ECO:0000256" key="8">
    <source>
        <dbReference type="SAM" id="Coils"/>
    </source>
</evidence>
<dbReference type="Proteomes" id="UP000695026">
    <property type="component" value="Unplaced"/>
</dbReference>
<dbReference type="SMART" id="SM00181">
    <property type="entry name" value="EGF"/>
    <property type="match status" value="2"/>
</dbReference>
<dbReference type="SUPFAM" id="SSF57196">
    <property type="entry name" value="EGF/Laminin"/>
    <property type="match status" value="2"/>
</dbReference>
<feature type="disulfide bond" evidence="7">
    <location>
        <begin position="109"/>
        <end position="119"/>
    </location>
</feature>
<dbReference type="Gene3D" id="2.10.25.10">
    <property type="entry name" value="Laminin"/>
    <property type="match status" value="2"/>
</dbReference>
<evidence type="ECO:0000256" key="3">
    <source>
        <dbReference type="ARBA" id="ARBA00022737"/>
    </source>
</evidence>
<evidence type="ECO:0000256" key="7">
    <source>
        <dbReference type="PROSITE-ProRule" id="PRU00076"/>
    </source>
</evidence>
<dbReference type="InterPro" id="IPR049883">
    <property type="entry name" value="NOTCH1_EGF-like"/>
</dbReference>
<dbReference type="PANTHER" id="PTHR14949:SF21">
    <property type="entry name" value="EPIDERMAL GROWTH FACTOR-LIKE PROTEIN 7"/>
    <property type="match status" value="1"/>
</dbReference>
<dbReference type="OrthoDB" id="155976at2759"/>
<dbReference type="CTD" id="51162"/>
<reference evidence="13" key="1">
    <citation type="submission" date="2025-08" db="UniProtKB">
        <authorList>
            <consortium name="RefSeq"/>
        </authorList>
    </citation>
    <scope>IDENTIFICATION</scope>
    <source>
        <tissue evidence="13">Liver</tissue>
    </source>
</reference>
<dbReference type="GO" id="GO:0005509">
    <property type="term" value="F:calcium ion binding"/>
    <property type="evidence" value="ECO:0007669"/>
    <property type="project" value="InterPro"/>
</dbReference>
<dbReference type="GO" id="GO:0005576">
    <property type="term" value="C:extracellular region"/>
    <property type="evidence" value="ECO:0007669"/>
    <property type="project" value="TreeGrafter"/>
</dbReference>
<dbReference type="Pfam" id="PF07645">
    <property type="entry name" value="EGF_CA"/>
    <property type="match status" value="1"/>
</dbReference>
<keyword evidence="2 9" id="KW-0732">Signal</keyword>
<dbReference type="GO" id="GO:0005102">
    <property type="term" value="F:signaling receptor binding"/>
    <property type="evidence" value="ECO:0007669"/>
    <property type="project" value="TreeGrafter"/>
</dbReference>
<dbReference type="PROSITE" id="PS01187">
    <property type="entry name" value="EGF_CA"/>
    <property type="match status" value="1"/>
</dbReference>
<dbReference type="KEGG" id="pbi:103052213"/>
<feature type="domain" description="EMI" evidence="11">
    <location>
        <begin position="27"/>
        <end position="106"/>
    </location>
</feature>
<dbReference type="FunFam" id="2.10.25.10:FF:000010">
    <property type="entry name" value="Pro-epidermal growth factor"/>
    <property type="match status" value="1"/>
</dbReference>
<dbReference type="PANTHER" id="PTHR14949">
    <property type="entry name" value="EGF-LIKE-DOMAIN, MULTIPLE 7, 8"/>
    <property type="match status" value="1"/>
</dbReference>
<dbReference type="AlphaFoldDB" id="A0A9F2W8K4"/>
<dbReference type="InterPro" id="IPR011489">
    <property type="entry name" value="EMI_domain"/>
</dbReference>
<feature type="coiled-coil region" evidence="8">
    <location>
        <begin position="244"/>
        <end position="271"/>
    </location>
</feature>
<dbReference type="Pfam" id="PF07546">
    <property type="entry name" value="EMI"/>
    <property type="match status" value="1"/>
</dbReference>
<dbReference type="GO" id="GO:0009986">
    <property type="term" value="C:cell surface"/>
    <property type="evidence" value="ECO:0007669"/>
    <property type="project" value="TreeGrafter"/>
</dbReference>
<dbReference type="PROSITE" id="PS50026">
    <property type="entry name" value="EGF_3"/>
    <property type="match status" value="1"/>
</dbReference>
<protein>
    <submittedName>
        <fullName evidence="13">Epidermal growth factor-like protein 7</fullName>
    </submittedName>
</protein>
<comment type="caution">
    <text evidence="7">Lacks conserved residue(s) required for the propagation of feature annotation.</text>
</comment>
<dbReference type="PROSITE" id="PS01186">
    <property type="entry name" value="EGF_2"/>
    <property type="match status" value="1"/>
</dbReference>
<gene>
    <name evidence="13" type="primary">EGFL7</name>
</gene>
<evidence type="ECO:0000256" key="6">
    <source>
        <dbReference type="ARBA" id="ARBA00023157"/>
    </source>
</evidence>
<feature type="disulfide bond" evidence="7">
    <location>
        <begin position="127"/>
        <end position="136"/>
    </location>
</feature>
<dbReference type="InterPro" id="IPR000742">
    <property type="entry name" value="EGF"/>
</dbReference>
<evidence type="ECO:0000256" key="2">
    <source>
        <dbReference type="ARBA" id="ARBA00022729"/>
    </source>
</evidence>